<evidence type="ECO:0000313" key="4">
    <source>
        <dbReference type="EMBL" id="KAK2079910.1"/>
    </source>
</evidence>
<keyword evidence="1" id="KW-0732">Signal</keyword>
<proteinExistence type="predicted"/>
<reference evidence="4" key="1">
    <citation type="submission" date="2021-01" db="EMBL/GenBank/DDBJ databases">
        <authorList>
            <person name="Eckstrom K.M.E."/>
        </authorList>
    </citation>
    <scope>NUCLEOTIDE SEQUENCE</scope>
    <source>
        <strain evidence="4">UVCC 0001</strain>
    </source>
</reference>
<dbReference type="PROSITE" id="PS50842">
    <property type="entry name" value="EXPANSIN_EG45"/>
    <property type="match status" value="1"/>
</dbReference>
<name>A0AAD9IN81_PROWI</name>
<evidence type="ECO:0000256" key="2">
    <source>
        <dbReference type="SAM" id="MobiDB-lite"/>
    </source>
</evidence>
<dbReference type="Proteomes" id="UP001255856">
    <property type="component" value="Unassembled WGS sequence"/>
</dbReference>
<evidence type="ECO:0000256" key="1">
    <source>
        <dbReference type="ARBA" id="ARBA00022729"/>
    </source>
</evidence>
<evidence type="ECO:0000259" key="3">
    <source>
        <dbReference type="PROSITE" id="PS50842"/>
    </source>
</evidence>
<dbReference type="EMBL" id="JASFZW010000002">
    <property type="protein sequence ID" value="KAK2079910.1"/>
    <property type="molecule type" value="Genomic_DNA"/>
</dbReference>
<feature type="region of interest" description="Disordered" evidence="2">
    <location>
        <begin position="1"/>
        <end position="49"/>
    </location>
</feature>
<feature type="compositionally biased region" description="Low complexity" evidence="2">
    <location>
        <begin position="31"/>
        <end position="44"/>
    </location>
</feature>
<keyword evidence="5" id="KW-1185">Reference proteome</keyword>
<dbReference type="PANTHER" id="PTHR31836:SF28">
    <property type="entry name" value="SRCR DOMAIN-CONTAINING PROTEIN-RELATED"/>
    <property type="match status" value="1"/>
</dbReference>
<dbReference type="InterPro" id="IPR051477">
    <property type="entry name" value="Expansin_CellWall"/>
</dbReference>
<sequence>MVSNSSSPRRCRFHSQGDAPAPAPSSSLTLAPGFAPAPAPGEEGSTTSRRLKYKGVGTVGYSSSPLSNFGASNMGCALGYVNDNFTTNYVSVGPSFFNQGYSCGLCLQLQCDDASCAEPGRREIVQVVDYCGNCYDADLTIATPLFTRLTGRAPLPNPSALVSWQWVDCAPYTNGTIKMLVKTGGNAYYQAVSFANSIYTITAAQLNGNNLVHGSDNYWSWNPTAAINPNGPFQLALLASDGQIKQLTLPALQSTDLGFQWTAAAAEPAAEQTAG</sequence>
<dbReference type="Gene3D" id="2.40.40.10">
    <property type="entry name" value="RlpA-like domain"/>
    <property type="match status" value="1"/>
</dbReference>
<protein>
    <recommendedName>
        <fullName evidence="3">Expansin-like EG45 domain-containing protein</fullName>
    </recommendedName>
</protein>
<dbReference type="CDD" id="cd22271">
    <property type="entry name" value="DPBB_EXP_N-like"/>
    <property type="match status" value="1"/>
</dbReference>
<comment type="caution">
    <text evidence="4">The sequence shown here is derived from an EMBL/GenBank/DDBJ whole genome shotgun (WGS) entry which is preliminary data.</text>
</comment>
<dbReference type="InterPro" id="IPR007112">
    <property type="entry name" value="Expansin/allergen_DPBB_dom"/>
</dbReference>
<organism evidence="4 5">
    <name type="scientific">Prototheca wickerhamii</name>
    <dbReference type="NCBI Taxonomy" id="3111"/>
    <lineage>
        <taxon>Eukaryota</taxon>
        <taxon>Viridiplantae</taxon>
        <taxon>Chlorophyta</taxon>
        <taxon>core chlorophytes</taxon>
        <taxon>Trebouxiophyceae</taxon>
        <taxon>Chlorellales</taxon>
        <taxon>Chlorellaceae</taxon>
        <taxon>Prototheca</taxon>
    </lineage>
</organism>
<accession>A0AAD9IN81</accession>
<dbReference type="SUPFAM" id="SSF50685">
    <property type="entry name" value="Barwin-like endoglucanases"/>
    <property type="match status" value="1"/>
</dbReference>
<feature type="domain" description="Expansin-like EG45" evidence="3">
    <location>
        <begin position="56"/>
        <end position="169"/>
    </location>
</feature>
<evidence type="ECO:0000313" key="5">
    <source>
        <dbReference type="Proteomes" id="UP001255856"/>
    </source>
</evidence>
<dbReference type="PANTHER" id="PTHR31836">
    <property type="match status" value="1"/>
</dbReference>
<dbReference type="AlphaFoldDB" id="A0AAD9IN81"/>
<gene>
    <name evidence="4" type="ORF">QBZ16_002305</name>
</gene>
<dbReference type="InterPro" id="IPR036908">
    <property type="entry name" value="RlpA-like_sf"/>
</dbReference>